<comment type="caution">
    <text evidence="2">The sequence shown here is derived from an EMBL/GenBank/DDBJ whole genome shotgun (WGS) entry which is preliminary data.</text>
</comment>
<proteinExistence type="predicted"/>
<feature type="signal peptide" evidence="1">
    <location>
        <begin position="1"/>
        <end position="18"/>
    </location>
</feature>
<organism evidence="2 3">
    <name type="scientific">Phaseolus coccineus</name>
    <name type="common">Scarlet runner bean</name>
    <name type="synonym">Phaseolus multiflorus</name>
    <dbReference type="NCBI Taxonomy" id="3886"/>
    <lineage>
        <taxon>Eukaryota</taxon>
        <taxon>Viridiplantae</taxon>
        <taxon>Streptophyta</taxon>
        <taxon>Embryophyta</taxon>
        <taxon>Tracheophyta</taxon>
        <taxon>Spermatophyta</taxon>
        <taxon>Magnoliopsida</taxon>
        <taxon>eudicotyledons</taxon>
        <taxon>Gunneridae</taxon>
        <taxon>Pentapetalae</taxon>
        <taxon>rosids</taxon>
        <taxon>fabids</taxon>
        <taxon>Fabales</taxon>
        <taxon>Fabaceae</taxon>
        <taxon>Papilionoideae</taxon>
        <taxon>50 kb inversion clade</taxon>
        <taxon>NPAAA clade</taxon>
        <taxon>indigoferoid/millettioid clade</taxon>
        <taxon>Phaseoleae</taxon>
        <taxon>Phaseolus</taxon>
    </lineage>
</organism>
<dbReference type="Proteomes" id="UP001374584">
    <property type="component" value="Unassembled WGS sequence"/>
</dbReference>
<accession>A0AAN9NLH9</accession>
<dbReference type="EMBL" id="JAYMYR010000003">
    <property type="protein sequence ID" value="KAK7374967.1"/>
    <property type="molecule type" value="Genomic_DNA"/>
</dbReference>
<dbReference type="AlphaFoldDB" id="A0AAN9NLH9"/>
<dbReference type="PROSITE" id="PS51257">
    <property type="entry name" value="PROKAR_LIPOPROTEIN"/>
    <property type="match status" value="1"/>
</dbReference>
<gene>
    <name evidence="2" type="ORF">VNO80_08410</name>
</gene>
<protein>
    <submittedName>
        <fullName evidence="2">Uncharacterized protein</fullName>
    </submittedName>
</protein>
<sequence length="66" mass="7441">MKAGIHLFLVCVIVGCSPWPLAELNCMFRTPGLPFSADLRCEWQIGNKSKQLLNNLKFIPLCGYML</sequence>
<keyword evidence="1" id="KW-0732">Signal</keyword>
<evidence type="ECO:0000313" key="2">
    <source>
        <dbReference type="EMBL" id="KAK7374967.1"/>
    </source>
</evidence>
<feature type="chain" id="PRO_5043029601" evidence="1">
    <location>
        <begin position="19"/>
        <end position="66"/>
    </location>
</feature>
<name>A0AAN9NLH9_PHACN</name>
<keyword evidence="3" id="KW-1185">Reference proteome</keyword>
<evidence type="ECO:0000313" key="3">
    <source>
        <dbReference type="Proteomes" id="UP001374584"/>
    </source>
</evidence>
<reference evidence="2 3" key="1">
    <citation type="submission" date="2024-01" db="EMBL/GenBank/DDBJ databases">
        <title>The genomes of 5 underutilized Papilionoideae crops provide insights into root nodulation and disease resistanc.</title>
        <authorList>
            <person name="Jiang F."/>
        </authorList>
    </citation>
    <scope>NUCLEOTIDE SEQUENCE [LARGE SCALE GENOMIC DNA]</scope>
    <source>
        <strain evidence="2">JINMINGXINNONG_FW02</strain>
        <tissue evidence="2">Leaves</tissue>
    </source>
</reference>
<evidence type="ECO:0000256" key="1">
    <source>
        <dbReference type="SAM" id="SignalP"/>
    </source>
</evidence>